<dbReference type="RefSeq" id="WP_013633369.1">
    <property type="nucleotide sequence ID" value="NC_015177.1"/>
</dbReference>
<dbReference type="InterPro" id="IPR035901">
    <property type="entry name" value="GIY-YIG_endonuc_sf"/>
</dbReference>
<evidence type="ECO:0000313" key="3">
    <source>
        <dbReference type="EMBL" id="ADY52883.1"/>
    </source>
</evidence>
<reference evidence="4" key="2">
    <citation type="submission" date="2011-02" db="EMBL/GenBank/DDBJ databases">
        <title>The complete genome of Pedobacter saltans DSM 12145.</title>
        <authorList>
            <consortium name="US DOE Joint Genome Institute (JGI-PGF)"/>
            <person name="Lucas S."/>
            <person name="Copeland A."/>
            <person name="Lapidus A."/>
            <person name="Bruce D."/>
            <person name="Goodwin L."/>
            <person name="Pitluck S."/>
            <person name="Kyrpides N."/>
            <person name="Mavromatis K."/>
            <person name="Pagani I."/>
            <person name="Ivanova N."/>
            <person name="Ovchinnikova G."/>
            <person name="Lu M."/>
            <person name="Detter J.C."/>
            <person name="Han C."/>
            <person name="Land M."/>
            <person name="Hauser L."/>
            <person name="Markowitz V."/>
            <person name="Cheng J.-F."/>
            <person name="Hugenholtz P."/>
            <person name="Woyke T."/>
            <person name="Wu D."/>
            <person name="Tindall B."/>
            <person name="Pomrenke H.G."/>
            <person name="Brambilla E."/>
            <person name="Klenk H.-P."/>
            <person name="Eisen J.A."/>
        </authorList>
    </citation>
    <scope>NUCLEOTIDE SEQUENCE [LARGE SCALE GENOMIC DNA]</scope>
    <source>
        <strain evidence="4">ATCC 51119 / DSM 12145 / JCM 21818 / LMG 10337 / NBRC 100064 / NCIMB 13643</strain>
    </source>
</reference>
<dbReference type="PANTHER" id="PTHR34477">
    <property type="entry name" value="UPF0213 PROTEIN YHBQ"/>
    <property type="match status" value="1"/>
</dbReference>
<dbReference type="Proteomes" id="UP000000310">
    <property type="component" value="Chromosome"/>
</dbReference>
<dbReference type="Gene3D" id="3.40.1440.10">
    <property type="entry name" value="GIY-YIG endonuclease"/>
    <property type="match status" value="1"/>
</dbReference>
<dbReference type="HOGENOM" id="CLU_135650_3_1_10"/>
<dbReference type="InterPro" id="IPR050190">
    <property type="entry name" value="UPF0213_domain"/>
</dbReference>
<dbReference type="EMBL" id="CP002545">
    <property type="protein sequence ID" value="ADY52883.1"/>
    <property type="molecule type" value="Genomic_DNA"/>
</dbReference>
<feature type="domain" description="GIY-YIG" evidence="2">
    <location>
        <begin position="7"/>
        <end position="83"/>
    </location>
</feature>
<dbReference type="STRING" id="762903.Pedsa_2335"/>
<dbReference type="SUPFAM" id="SSF82771">
    <property type="entry name" value="GIY-YIG endonuclease"/>
    <property type="match status" value="1"/>
</dbReference>
<dbReference type="InterPro" id="IPR000305">
    <property type="entry name" value="GIY-YIG_endonuc"/>
</dbReference>
<keyword evidence="4" id="KW-1185">Reference proteome</keyword>
<dbReference type="AlphaFoldDB" id="F0SD97"/>
<evidence type="ECO:0000313" key="4">
    <source>
        <dbReference type="Proteomes" id="UP000000310"/>
    </source>
</evidence>
<protein>
    <submittedName>
        <fullName evidence="3">Excinuclease ABC C subunit domain protein</fullName>
    </submittedName>
</protein>
<gene>
    <name evidence="3" type="ordered locus">Pedsa_2335</name>
</gene>
<name>F0SD97_PSESL</name>
<reference evidence="3 4" key="1">
    <citation type="journal article" date="2011" name="Stand. Genomic Sci.">
        <title>Complete genome sequence of the gliding, heparinolytic Pedobacter saltans type strain (113).</title>
        <authorList>
            <person name="Liolios K."/>
            <person name="Sikorski J."/>
            <person name="Lu M."/>
            <person name="Nolan M."/>
            <person name="Lapidus A."/>
            <person name="Lucas S."/>
            <person name="Hammon N."/>
            <person name="Deshpande S."/>
            <person name="Cheng J.F."/>
            <person name="Tapia R."/>
            <person name="Han C."/>
            <person name="Goodwin L."/>
            <person name="Pitluck S."/>
            <person name="Huntemann M."/>
            <person name="Ivanova N."/>
            <person name="Pagani I."/>
            <person name="Mavromatis K."/>
            <person name="Ovchinikova G."/>
            <person name="Pati A."/>
            <person name="Chen A."/>
            <person name="Palaniappan K."/>
            <person name="Land M."/>
            <person name="Hauser L."/>
            <person name="Brambilla E.M."/>
            <person name="Kotsyurbenko O."/>
            <person name="Rohde M."/>
            <person name="Tindall B.J."/>
            <person name="Abt B."/>
            <person name="Goker M."/>
            <person name="Detter J.C."/>
            <person name="Woyke T."/>
            <person name="Bristow J."/>
            <person name="Eisen J.A."/>
            <person name="Markowitz V."/>
            <person name="Hugenholtz P."/>
            <person name="Klenk H.P."/>
            <person name="Kyrpides N.C."/>
        </authorList>
    </citation>
    <scope>NUCLEOTIDE SEQUENCE [LARGE SCALE GENOMIC DNA]</scope>
    <source>
        <strain evidence="4">ATCC 51119 / DSM 12145 / JCM 21818 / LMG 10337 / NBRC 100064 / NCIMB 13643</strain>
    </source>
</reference>
<comment type="similarity">
    <text evidence="1">Belongs to the UPF0213 family.</text>
</comment>
<dbReference type="Pfam" id="PF01541">
    <property type="entry name" value="GIY-YIG"/>
    <property type="match status" value="1"/>
</dbReference>
<accession>F0SD97</accession>
<proteinExistence type="inferred from homology"/>
<dbReference type="CDD" id="cd10448">
    <property type="entry name" value="GIY-YIG_unchar_3"/>
    <property type="match status" value="1"/>
</dbReference>
<sequence length="100" mass="11926">MIKSVIKQYSVYIMTNRNNTVLYTGVTNDLERRIWEHKFENGSKFTSLYKCHKLVYYEDYASVKEAIAREKQIKAGPRSKKLELINLENPNWSDLSKDWF</sequence>
<dbReference type="KEGG" id="psn:Pedsa_2335"/>
<evidence type="ECO:0000259" key="2">
    <source>
        <dbReference type="PROSITE" id="PS50164"/>
    </source>
</evidence>
<dbReference type="PANTHER" id="PTHR34477:SF5">
    <property type="entry name" value="BSL5627 PROTEIN"/>
    <property type="match status" value="1"/>
</dbReference>
<dbReference type="eggNOG" id="COG2827">
    <property type="taxonomic scope" value="Bacteria"/>
</dbReference>
<dbReference type="OrthoDB" id="1495241at2"/>
<dbReference type="PROSITE" id="PS50164">
    <property type="entry name" value="GIY_YIG"/>
    <property type="match status" value="1"/>
</dbReference>
<organism evidence="3 4">
    <name type="scientific">Pseudopedobacter saltans (strain ATCC 51119 / DSM 12145 / JCM 21818 / CCUG 39354 / LMG 10337 / NBRC 100064 / NCIMB 13643)</name>
    <name type="common">Pedobacter saltans</name>
    <dbReference type="NCBI Taxonomy" id="762903"/>
    <lineage>
        <taxon>Bacteria</taxon>
        <taxon>Pseudomonadati</taxon>
        <taxon>Bacteroidota</taxon>
        <taxon>Sphingobacteriia</taxon>
        <taxon>Sphingobacteriales</taxon>
        <taxon>Sphingobacteriaceae</taxon>
        <taxon>Pseudopedobacter</taxon>
    </lineage>
</organism>
<dbReference type="SMART" id="SM00465">
    <property type="entry name" value="GIYc"/>
    <property type="match status" value="1"/>
</dbReference>
<evidence type="ECO:0000256" key="1">
    <source>
        <dbReference type="ARBA" id="ARBA00007435"/>
    </source>
</evidence>